<evidence type="ECO:0000256" key="1">
    <source>
        <dbReference type="SAM" id="MobiDB-lite"/>
    </source>
</evidence>
<sequence length="414" mass="48232">MQTQSPQSRKRGQDASEAESSRTPYLIDAMMANMQLEEKLTAKTMLQRFFSMGSIVSTSSSFANRQQDAIGTRAQYRCIGAGTCGQIFKVPGTSYVFKLAKHAGGDTDMLWNDYSQHVKIQEVFDKLGRNELQVRTPRVWYFVQMDDDIWWLQNRDRFPKTVTHWTNLLCTERILPIPRPLRECLIEEYCPKNGVEQAKETESNKDCLVRLYLGKRRSRVTTSVFSLRNFCLHVDQMEELELKTSQFAIAIAEALAWMHWACRLDANDVEFVMGSAPDSSADPHLIVPKPLASIHVDKMKPNTSTWNAHINDFKKRQIHIWMLDFNRCRTFHPSDLTPLVTAFFLNDPYYPRPHSTNSRDQHLWTVFRETYEDSGRRALNWQKREDEFLKLPGQFMDMVEETQKKRLEVKQSLS</sequence>
<dbReference type="InterPro" id="IPR022137">
    <property type="entry name" value="Znf_prot_DUF3669"/>
</dbReference>
<proteinExistence type="predicted"/>
<dbReference type="PANTHER" id="PTHR40780">
    <property type="entry name" value="DUF3669 DOMAIN-CONTAINING PROTEIN"/>
    <property type="match status" value="1"/>
</dbReference>
<feature type="region of interest" description="Disordered" evidence="1">
    <location>
        <begin position="1"/>
        <end position="21"/>
    </location>
</feature>
<dbReference type="EMBL" id="RZGK01000012">
    <property type="protein sequence ID" value="KAF9695289.1"/>
    <property type="molecule type" value="Genomic_DNA"/>
</dbReference>
<keyword evidence="4" id="KW-1185">Reference proteome</keyword>
<dbReference type="PANTHER" id="PTHR40780:SF2">
    <property type="entry name" value="DUF3669 DOMAIN-CONTAINING PROTEIN"/>
    <property type="match status" value="1"/>
</dbReference>
<name>A0A8H7MGA8_9PLEO</name>
<dbReference type="Pfam" id="PF12417">
    <property type="entry name" value="DUF3669"/>
    <property type="match status" value="1"/>
</dbReference>
<comment type="caution">
    <text evidence="3">The sequence shown here is derived from an EMBL/GenBank/DDBJ whole genome shotgun (WGS) entry which is preliminary data.</text>
</comment>
<gene>
    <name evidence="3" type="ORF">EKO04_006722</name>
</gene>
<dbReference type="Proteomes" id="UP000651452">
    <property type="component" value="Unassembled WGS sequence"/>
</dbReference>
<evidence type="ECO:0000313" key="4">
    <source>
        <dbReference type="Proteomes" id="UP000651452"/>
    </source>
</evidence>
<accession>A0A8H7MGA8</accession>
<dbReference type="AlphaFoldDB" id="A0A8H7MGA8"/>
<organism evidence="3 4">
    <name type="scientific">Ascochyta lentis</name>
    <dbReference type="NCBI Taxonomy" id="205686"/>
    <lineage>
        <taxon>Eukaryota</taxon>
        <taxon>Fungi</taxon>
        <taxon>Dikarya</taxon>
        <taxon>Ascomycota</taxon>
        <taxon>Pezizomycotina</taxon>
        <taxon>Dothideomycetes</taxon>
        <taxon>Pleosporomycetidae</taxon>
        <taxon>Pleosporales</taxon>
        <taxon>Pleosporineae</taxon>
        <taxon>Didymellaceae</taxon>
        <taxon>Ascochyta</taxon>
    </lineage>
</organism>
<evidence type="ECO:0000313" key="3">
    <source>
        <dbReference type="EMBL" id="KAF9695289.1"/>
    </source>
</evidence>
<evidence type="ECO:0000259" key="2">
    <source>
        <dbReference type="Pfam" id="PF12417"/>
    </source>
</evidence>
<protein>
    <recommendedName>
        <fullName evidence="2">DUF3669 domain-containing protein</fullName>
    </recommendedName>
</protein>
<reference evidence="3" key="2">
    <citation type="submission" date="2020-09" db="EMBL/GenBank/DDBJ databases">
        <title>Reference genome assembly for Australian Ascochyta lentis isolate Al4.</title>
        <authorList>
            <person name="Lee R.C."/>
            <person name="Farfan-Caceres L.M."/>
            <person name="Debler J.W."/>
            <person name="Williams A.H."/>
            <person name="Henares B.M."/>
        </authorList>
    </citation>
    <scope>NUCLEOTIDE SEQUENCE</scope>
    <source>
        <strain evidence="3">Al4</strain>
    </source>
</reference>
<reference evidence="3" key="1">
    <citation type="submission" date="2018-12" db="EMBL/GenBank/DDBJ databases">
        <authorList>
            <person name="Syme R.A."/>
            <person name="Farfan-Caceres L."/>
            <person name="Lichtenzveig J."/>
        </authorList>
    </citation>
    <scope>NUCLEOTIDE SEQUENCE</scope>
    <source>
        <strain evidence="3">Al4</strain>
    </source>
</reference>
<dbReference type="OrthoDB" id="2993351at2759"/>
<feature type="domain" description="DUF3669" evidence="2">
    <location>
        <begin position="320"/>
        <end position="380"/>
    </location>
</feature>